<dbReference type="InterPro" id="IPR002035">
    <property type="entry name" value="VWF_A"/>
</dbReference>
<dbReference type="Gene3D" id="3.40.50.410">
    <property type="entry name" value="von Willebrand factor, type A domain"/>
    <property type="match status" value="1"/>
</dbReference>
<dbReference type="SUPFAM" id="SSF52540">
    <property type="entry name" value="P-loop containing nucleoside triphosphate hydrolases"/>
    <property type="match status" value="1"/>
</dbReference>
<dbReference type="Gene3D" id="3.40.50.300">
    <property type="entry name" value="P-loop containing nucleotide triphosphate hydrolases"/>
    <property type="match status" value="1"/>
</dbReference>
<dbReference type="EMBL" id="JARWAO010000006">
    <property type="protein sequence ID" value="MDR5896792.1"/>
    <property type="molecule type" value="Genomic_DNA"/>
</dbReference>
<name>A0ABU1GZ25_9GAMM</name>
<dbReference type="CDD" id="cd00009">
    <property type="entry name" value="AAA"/>
    <property type="match status" value="1"/>
</dbReference>
<feature type="domain" description="AAA+ ATPase" evidence="2">
    <location>
        <begin position="30"/>
        <end position="175"/>
    </location>
</feature>
<evidence type="ECO:0000313" key="4">
    <source>
        <dbReference type="Proteomes" id="UP001269375"/>
    </source>
</evidence>
<keyword evidence="3" id="KW-0547">Nucleotide-binding</keyword>
<dbReference type="InterPro" id="IPR052989">
    <property type="entry name" value="Mg-chelatase_DI-like"/>
</dbReference>
<dbReference type="PANTHER" id="PTHR35023">
    <property type="entry name" value="CHELATASE-RELATED"/>
    <property type="match status" value="1"/>
</dbReference>
<dbReference type="InterPro" id="IPR003593">
    <property type="entry name" value="AAA+_ATPase"/>
</dbReference>
<evidence type="ECO:0000313" key="3">
    <source>
        <dbReference type="EMBL" id="MDR5896792.1"/>
    </source>
</evidence>
<dbReference type="PANTHER" id="PTHR35023:SF1">
    <property type="entry name" value="MG-PROTOPORPHYRIN IX CHELATASE"/>
    <property type="match status" value="1"/>
</dbReference>
<dbReference type="GO" id="GO:0005524">
    <property type="term" value="F:ATP binding"/>
    <property type="evidence" value="ECO:0007669"/>
    <property type="project" value="UniProtKB-KW"/>
</dbReference>
<dbReference type="SUPFAM" id="SSF53300">
    <property type="entry name" value="vWA-like"/>
    <property type="match status" value="1"/>
</dbReference>
<dbReference type="RefSeq" id="WP_251590283.1">
    <property type="nucleotide sequence ID" value="NZ_JAMLJI010000001.1"/>
</dbReference>
<accession>A0ABU1GZ25</accession>
<organism evidence="3 4">
    <name type="scientific">Larsenimonas suaedae</name>
    <dbReference type="NCBI Taxonomy" id="1851019"/>
    <lineage>
        <taxon>Bacteria</taxon>
        <taxon>Pseudomonadati</taxon>
        <taxon>Pseudomonadota</taxon>
        <taxon>Gammaproteobacteria</taxon>
        <taxon>Oceanospirillales</taxon>
        <taxon>Halomonadaceae</taxon>
        <taxon>Larsenimonas</taxon>
    </lineage>
</organism>
<feature type="region of interest" description="Disordered" evidence="1">
    <location>
        <begin position="280"/>
        <end position="365"/>
    </location>
</feature>
<proteinExistence type="predicted"/>
<dbReference type="InterPro" id="IPR036465">
    <property type="entry name" value="vWFA_dom_sf"/>
</dbReference>
<dbReference type="InterPro" id="IPR011704">
    <property type="entry name" value="ATPase_dyneun-rel_AAA"/>
</dbReference>
<dbReference type="InterPro" id="IPR027417">
    <property type="entry name" value="P-loop_NTPase"/>
</dbReference>
<evidence type="ECO:0000259" key="2">
    <source>
        <dbReference type="SMART" id="SM00382"/>
    </source>
</evidence>
<dbReference type="Pfam" id="PF13519">
    <property type="entry name" value="VWA_2"/>
    <property type="match status" value="1"/>
</dbReference>
<dbReference type="SMART" id="SM00382">
    <property type="entry name" value="AAA"/>
    <property type="match status" value="1"/>
</dbReference>
<reference evidence="3 4" key="1">
    <citation type="submission" date="2023-04" db="EMBL/GenBank/DDBJ databases">
        <title>A long-awaited taxogenomic arrangement of the family Halomonadaceae.</title>
        <authorList>
            <person name="De La Haba R."/>
            <person name="Chuvochina M."/>
            <person name="Wittouck S."/>
            <person name="Arahal D.R."/>
            <person name="Sanchez-Porro C."/>
            <person name="Hugenholtz P."/>
            <person name="Ventosa A."/>
        </authorList>
    </citation>
    <scope>NUCLEOTIDE SEQUENCE [LARGE SCALE GENOMIC DNA]</scope>
    <source>
        <strain evidence="3 4">DSM 22428</strain>
    </source>
</reference>
<comment type="caution">
    <text evidence="3">The sequence shown here is derived from an EMBL/GenBank/DDBJ whole genome shotgun (WGS) entry which is preliminary data.</text>
</comment>
<dbReference type="Proteomes" id="UP001269375">
    <property type="component" value="Unassembled WGS sequence"/>
</dbReference>
<keyword evidence="3" id="KW-0067">ATP-binding</keyword>
<gene>
    <name evidence="3" type="ORF">QC825_11970</name>
</gene>
<dbReference type="Pfam" id="PF17863">
    <property type="entry name" value="AAA_lid_2"/>
    <property type="match status" value="1"/>
</dbReference>
<dbReference type="Pfam" id="PF07728">
    <property type="entry name" value="AAA_5"/>
    <property type="match status" value="1"/>
</dbReference>
<dbReference type="Gene3D" id="1.10.8.80">
    <property type="entry name" value="Magnesium chelatase subunit I, C-Terminal domain"/>
    <property type="match status" value="1"/>
</dbReference>
<keyword evidence="4" id="KW-1185">Reference proteome</keyword>
<dbReference type="InterPro" id="IPR041628">
    <property type="entry name" value="ChlI/MoxR_AAA_lid"/>
</dbReference>
<feature type="compositionally biased region" description="Polar residues" evidence="1">
    <location>
        <begin position="291"/>
        <end position="307"/>
    </location>
</feature>
<evidence type="ECO:0000256" key="1">
    <source>
        <dbReference type="SAM" id="MobiDB-lite"/>
    </source>
</evidence>
<protein>
    <submittedName>
        <fullName evidence="3">ATP-binding protein</fullName>
    </submittedName>
</protein>
<sequence>MSTSPLFPFTAVIGQGTLKRALMLAAIEPRLGGVLISGPRGSAKSTLARALAALLPSRDARFVTLPLGASEDRLTGSLDLNHALSEQRVRFNPGLLAQADQGILYIDEVNLLPDSLVDQLLDVAASGVNVVERDGVSHSHPARFTLIGTMNPDEGALRPQLADRFGLQVELADALSPEQRMAIVRARRAFDDDPEGFCAQYANDQRALTETIATARAQRARVTLSPALELDIATRAMNAGVEGVRADIAWQRAACAHAALDGRTAVTAADIDLVEPLVLNHRRTTPPPPNQGNHNTPDTPPQSSSNDAPGAGNDHETRDTSEASPSSEDDGAHGALPPEPQPTGTRRRWRPLERSASGDNAAAPLEAERARHVGGANKGARQHRSAVGPVDWPRTLAAGLFDAAPQPHHRRRRTGRQSPLLIVLDRSGSTRAGARFSQLKGLLANIVEHAYRTRRQLAVLSFGGDGVVWTHALGRAPKHVETLLAPLGAGGGTPLLDALERARSELARWQKRFKVQAESWLLTDARAPFPKTLPPWPGALTVVDTEQGRVRLNRAEALAKALDAQYTTLDEYPALDDTGAGSTAPPRGALA</sequence>